<sequence>MNLGENRENEEFLRCCGGPYEKFLCLTLKFAVVIIAIIDIGLGFIGVWTLIIVAGYYEMLQHLSLWMYLRPVLSVVGGFFRMFGLYAMLRADHSKLRYYSVYKIIEFFMLCIFRPLEYVYCEVNDTCGWLYFISVWIGTFISLIYTKTVWSTNVRLRNNETLLVMHGKAVAELLEQRRNFIYQPVYGVPISQTQFSLSMAQA</sequence>
<protein>
    <submittedName>
        <fullName evidence="2">Uncharacterized protein</fullName>
    </submittedName>
</protein>
<accession>A0AAU9JXT5</accession>
<organism evidence="2 3">
    <name type="scientific">Blepharisma stoltei</name>
    <dbReference type="NCBI Taxonomy" id="1481888"/>
    <lineage>
        <taxon>Eukaryota</taxon>
        <taxon>Sar</taxon>
        <taxon>Alveolata</taxon>
        <taxon>Ciliophora</taxon>
        <taxon>Postciliodesmatophora</taxon>
        <taxon>Heterotrichea</taxon>
        <taxon>Heterotrichida</taxon>
        <taxon>Blepharismidae</taxon>
        <taxon>Blepharisma</taxon>
    </lineage>
</organism>
<keyword evidence="3" id="KW-1185">Reference proteome</keyword>
<keyword evidence="1" id="KW-0812">Transmembrane</keyword>
<reference evidence="2" key="1">
    <citation type="submission" date="2021-09" db="EMBL/GenBank/DDBJ databases">
        <authorList>
            <consortium name="AG Swart"/>
            <person name="Singh M."/>
            <person name="Singh A."/>
            <person name="Seah K."/>
            <person name="Emmerich C."/>
        </authorList>
    </citation>
    <scope>NUCLEOTIDE SEQUENCE</scope>
    <source>
        <strain evidence="2">ATCC30299</strain>
    </source>
</reference>
<feature type="transmembrane region" description="Helical" evidence="1">
    <location>
        <begin position="68"/>
        <end position="89"/>
    </location>
</feature>
<evidence type="ECO:0000256" key="1">
    <source>
        <dbReference type="SAM" id="Phobius"/>
    </source>
</evidence>
<comment type="caution">
    <text evidence="2">The sequence shown here is derived from an EMBL/GenBank/DDBJ whole genome shotgun (WGS) entry which is preliminary data.</text>
</comment>
<evidence type="ECO:0000313" key="2">
    <source>
        <dbReference type="EMBL" id="CAG9326523.1"/>
    </source>
</evidence>
<evidence type="ECO:0000313" key="3">
    <source>
        <dbReference type="Proteomes" id="UP001162131"/>
    </source>
</evidence>
<keyword evidence="1" id="KW-0472">Membrane</keyword>
<dbReference type="EMBL" id="CAJZBQ010000040">
    <property type="protein sequence ID" value="CAG9326523.1"/>
    <property type="molecule type" value="Genomic_DNA"/>
</dbReference>
<name>A0AAU9JXT5_9CILI</name>
<feature type="transmembrane region" description="Helical" evidence="1">
    <location>
        <begin position="128"/>
        <end position="146"/>
    </location>
</feature>
<dbReference type="AlphaFoldDB" id="A0AAU9JXT5"/>
<keyword evidence="1" id="KW-1133">Transmembrane helix</keyword>
<feature type="transmembrane region" description="Helical" evidence="1">
    <location>
        <begin position="30"/>
        <end position="56"/>
    </location>
</feature>
<proteinExistence type="predicted"/>
<dbReference type="Proteomes" id="UP001162131">
    <property type="component" value="Unassembled WGS sequence"/>
</dbReference>
<gene>
    <name evidence="2" type="ORF">BSTOLATCC_MIC40948</name>
</gene>
<feature type="transmembrane region" description="Helical" evidence="1">
    <location>
        <begin position="96"/>
        <end position="116"/>
    </location>
</feature>